<dbReference type="CDD" id="cd07123">
    <property type="entry name" value="ALDH_F4-17_P5CDH"/>
    <property type="match status" value="1"/>
</dbReference>
<evidence type="ECO:0000313" key="13">
    <source>
        <dbReference type="Proteomes" id="UP001216638"/>
    </source>
</evidence>
<keyword evidence="3 8" id="KW-0560">Oxidoreductase</keyword>
<dbReference type="GO" id="GO:0003842">
    <property type="term" value="F:L-glutamate gamma-semialdehyde dehydrogenase activity"/>
    <property type="evidence" value="ECO:0007669"/>
    <property type="project" value="UniProtKB-UniRule"/>
</dbReference>
<dbReference type="PROSITE" id="PS00070">
    <property type="entry name" value="ALDEHYDE_DEHYDR_CYS"/>
    <property type="match status" value="1"/>
</dbReference>
<feature type="domain" description="Aldehyde dehydrogenase" evidence="11">
    <location>
        <begin position="62"/>
        <end position="520"/>
    </location>
</feature>
<evidence type="ECO:0000313" key="12">
    <source>
        <dbReference type="EMBL" id="WFC93421.1"/>
    </source>
</evidence>
<evidence type="ECO:0000256" key="1">
    <source>
        <dbReference type="ARBA" id="ARBA00004786"/>
    </source>
</evidence>
<evidence type="ECO:0000256" key="2">
    <source>
        <dbReference type="ARBA" id="ARBA00009986"/>
    </source>
</evidence>
<accession>A0AAF0IN68</accession>
<comment type="similarity">
    <text evidence="2 8">Belongs to the aldehyde dehydrogenase family.</text>
</comment>
<dbReference type="AlphaFoldDB" id="A0AAF0IN68"/>
<dbReference type="GO" id="GO:0005759">
    <property type="term" value="C:mitochondrial matrix"/>
    <property type="evidence" value="ECO:0007669"/>
    <property type="project" value="TreeGrafter"/>
</dbReference>
<evidence type="ECO:0000256" key="10">
    <source>
        <dbReference type="RuleBase" id="RU366030"/>
    </source>
</evidence>
<dbReference type="InterPro" id="IPR029510">
    <property type="entry name" value="Ald_DH_CS_GLU"/>
</dbReference>
<keyword evidence="13" id="KW-1185">Reference proteome</keyword>
<evidence type="ECO:0000256" key="3">
    <source>
        <dbReference type="ARBA" id="ARBA00023002"/>
    </source>
</evidence>
<protein>
    <recommendedName>
        <fullName evidence="9 10">Multifunctional fusion protein</fullName>
    </recommendedName>
    <domain>
        <recommendedName>
            <fullName evidence="10">Delta-1-pyrroline-5-carboxylate dehydrogenase</fullName>
            <shortName evidence="10">P5C dehydrogenase</shortName>
        </recommendedName>
        <alternativeName>
            <fullName evidence="9">L-glutamate gamma-semialdehyde dehydrogenase</fullName>
        </alternativeName>
    </domain>
    <domain>
        <recommendedName>
            <fullName evidence="9">L-glutamate gamma-semialdehyde dehydrogenase</fullName>
            <ecNumber evidence="9">1.2.1.88</ecNumber>
        </recommendedName>
    </domain>
</protein>
<dbReference type="FunFam" id="3.40.309.10:FF:000005">
    <property type="entry name" value="1-pyrroline-5-carboxylate dehydrogenase 1"/>
    <property type="match status" value="1"/>
</dbReference>
<dbReference type="InterPro" id="IPR016163">
    <property type="entry name" value="Ald_DH_C"/>
</dbReference>
<dbReference type="InterPro" id="IPR050485">
    <property type="entry name" value="Proline_metab_enzyme"/>
</dbReference>
<sequence length="548" mass="60535">MTTPTPTLGDFHLPDILNEPMRNYEPNSVDRAELQKAVDELIAAGPQEVPIVIDGREFTSGKKSQQVNPGNHKQVLCNYYEADESMVDAAIQGALKAKEVWANMPWSERAAIGLKAADLIANKYRYKLLAATMVGQGKNVWQAEIDAGAEICDFLRFGVKYIHDMYSIQPPRNSPGVWNRTEYRPLEGFVFAVSPFNFTAIAGNLVMTPALVGNVVLWKPSPMAIYSNYIVFQILKEAGVPDGVIQFVPGDAPTVANAAINHREFSSLHFTGSTFVFRSLWKQISNNLDLYQGYPRIVGETGGKNFHFVHRSANVDAVVTQCIRAAFEFQGQKCSALSRLYVPKSLWEGGMKDKLVSATKGISMGPVNEFKHFMGPVIAKHAFDKILGLIEEAKQQGGQVLTGGTGDDSVGYYIQPTIIETKDPRSVTMVKEIFGPVITVYVYPDNEIEETCKLVDTTTEYALTGSIFSSDRQELLRISNLLRNASGMMYYNDKCTGAVVGQQPFGGARASGTNDKAGSMNIFFRFVSPRTIKESFLDPSTYIYPSNQ</sequence>
<dbReference type="PROSITE" id="PS00687">
    <property type="entry name" value="ALDEHYDE_DEHYDR_GLU"/>
    <property type="match status" value="1"/>
</dbReference>
<dbReference type="EMBL" id="CP119951">
    <property type="protein sequence ID" value="WFC93421.1"/>
    <property type="molecule type" value="Genomic_DNA"/>
</dbReference>
<keyword evidence="5 9" id="KW-0642">Proline metabolism</keyword>
<proteinExistence type="inferred from homology"/>
<dbReference type="NCBIfam" id="TIGR01236">
    <property type="entry name" value="D1pyr5carbox1"/>
    <property type="match status" value="1"/>
</dbReference>
<dbReference type="InterPro" id="IPR005931">
    <property type="entry name" value="P5CDH/ALDH4A1"/>
</dbReference>
<dbReference type="SUPFAM" id="SSF53720">
    <property type="entry name" value="ALDH-like"/>
    <property type="match status" value="1"/>
</dbReference>
<dbReference type="InterPro" id="IPR016160">
    <property type="entry name" value="Ald_DH_CS_CYS"/>
</dbReference>
<evidence type="ECO:0000256" key="4">
    <source>
        <dbReference type="ARBA" id="ARBA00023027"/>
    </source>
</evidence>
<dbReference type="EC" id="1.2.1.88" evidence="9"/>
<comment type="pathway">
    <text evidence="1 9">Amino-acid degradation; L-proline degradation into L-glutamate; L-glutamate from L-proline: step 2/2.</text>
</comment>
<evidence type="ECO:0000256" key="8">
    <source>
        <dbReference type="RuleBase" id="RU003345"/>
    </source>
</evidence>
<organism evidence="12 13">
    <name type="scientific">Malassezia brasiliensis</name>
    <dbReference type="NCBI Taxonomy" id="1821822"/>
    <lineage>
        <taxon>Eukaryota</taxon>
        <taxon>Fungi</taxon>
        <taxon>Dikarya</taxon>
        <taxon>Basidiomycota</taxon>
        <taxon>Ustilaginomycotina</taxon>
        <taxon>Malasseziomycetes</taxon>
        <taxon>Malasseziales</taxon>
        <taxon>Malasseziaceae</taxon>
        <taxon>Malassezia</taxon>
    </lineage>
</organism>
<dbReference type="InterPro" id="IPR015590">
    <property type="entry name" value="Aldehyde_DH_dom"/>
</dbReference>
<evidence type="ECO:0000256" key="7">
    <source>
        <dbReference type="PROSITE-ProRule" id="PRU10007"/>
    </source>
</evidence>
<dbReference type="Pfam" id="PF00171">
    <property type="entry name" value="Aldedh"/>
    <property type="match status" value="1"/>
</dbReference>
<dbReference type="PANTHER" id="PTHR42862:SF1">
    <property type="entry name" value="DELTA-1-PYRROLINE-5-CARBOXYLATE DEHYDROGENASE 2, ISOFORM A-RELATED"/>
    <property type="match status" value="1"/>
</dbReference>
<evidence type="ECO:0000256" key="5">
    <source>
        <dbReference type="ARBA" id="ARBA00023062"/>
    </source>
</evidence>
<reference evidence="12" key="1">
    <citation type="submission" date="2023-03" db="EMBL/GenBank/DDBJ databases">
        <title>Mating type loci evolution in Malassezia.</title>
        <authorList>
            <person name="Coelho M.A."/>
        </authorList>
    </citation>
    <scope>NUCLEOTIDE SEQUENCE</scope>
    <source>
        <strain evidence="12">CBS 14135</strain>
    </source>
</reference>
<dbReference type="FunFam" id="3.40.605.10:FF:000006">
    <property type="entry name" value="1-pyrroline-5-carboxylate dehydrogenase"/>
    <property type="match status" value="1"/>
</dbReference>
<dbReference type="Gene3D" id="3.40.605.10">
    <property type="entry name" value="Aldehyde Dehydrogenase, Chain A, domain 1"/>
    <property type="match status" value="1"/>
</dbReference>
<dbReference type="InterPro" id="IPR016162">
    <property type="entry name" value="Ald_DH_N"/>
</dbReference>
<evidence type="ECO:0000259" key="11">
    <source>
        <dbReference type="Pfam" id="PF00171"/>
    </source>
</evidence>
<comment type="catalytic activity">
    <reaction evidence="6 9">
        <text>L-glutamate 5-semialdehyde + NAD(+) + H2O = L-glutamate + NADH + 2 H(+)</text>
        <dbReference type="Rhea" id="RHEA:30235"/>
        <dbReference type="ChEBI" id="CHEBI:15377"/>
        <dbReference type="ChEBI" id="CHEBI:15378"/>
        <dbReference type="ChEBI" id="CHEBI:29985"/>
        <dbReference type="ChEBI" id="CHEBI:57540"/>
        <dbReference type="ChEBI" id="CHEBI:57945"/>
        <dbReference type="ChEBI" id="CHEBI:58066"/>
        <dbReference type="EC" id="1.2.1.88"/>
    </reaction>
</comment>
<evidence type="ECO:0000256" key="6">
    <source>
        <dbReference type="ARBA" id="ARBA00048142"/>
    </source>
</evidence>
<dbReference type="PANTHER" id="PTHR42862">
    <property type="entry name" value="DELTA-1-PYRROLINE-5-CARBOXYLATE DEHYDROGENASE 1, ISOFORM A-RELATED"/>
    <property type="match status" value="1"/>
</dbReference>
<dbReference type="Proteomes" id="UP001216638">
    <property type="component" value="Chromosome 1"/>
</dbReference>
<keyword evidence="4 9" id="KW-0520">NAD</keyword>
<dbReference type="GO" id="GO:0010133">
    <property type="term" value="P:L-proline catabolic process to L-glutamate"/>
    <property type="evidence" value="ECO:0007669"/>
    <property type="project" value="UniProtKB-UniRule"/>
</dbReference>
<evidence type="ECO:0000256" key="9">
    <source>
        <dbReference type="RuleBase" id="RU366016"/>
    </source>
</evidence>
<dbReference type="Gene3D" id="3.40.309.10">
    <property type="entry name" value="Aldehyde Dehydrogenase, Chain A, domain 2"/>
    <property type="match status" value="1"/>
</dbReference>
<gene>
    <name evidence="12" type="primary">PUT2</name>
    <name evidence="12" type="ORF">MBRA1_000041</name>
</gene>
<feature type="active site" evidence="7">
    <location>
        <position position="300"/>
    </location>
</feature>
<name>A0AAF0IN68_9BASI</name>
<dbReference type="InterPro" id="IPR016161">
    <property type="entry name" value="Ald_DH/histidinol_DH"/>
</dbReference>